<dbReference type="Pfam" id="PF00701">
    <property type="entry name" value="DHDPS"/>
    <property type="match status" value="1"/>
</dbReference>
<sequence>MTAFHGTWYIVPTPFDEDGSLDTASLARTVELAAAWGADGVTILGVMGEVTSLTDDERERVLATVSKAAGGRLPFAAGCSAAATTLVAERIRRAAAHGAAGVMVAAPPLAADVDGLAPFFARACAGSPVPVIVQDEPNATGVKIPVSALLAMLEAAGSDVVKLEDPPTPPKITKLLAAAPELTVFGGLGGVSAYSELTRGAAGTMTGFAFPEILRAVRQAVEAGDRARAARVFDRYLPYIAFEGQPGIGLAVRKEVLRRRGALATARTRGAALDAVTVAELDDVLARVGLTPGPDQLEVG</sequence>
<dbReference type="PANTHER" id="PTHR12128">
    <property type="entry name" value="DIHYDRODIPICOLINATE SYNTHASE"/>
    <property type="match status" value="1"/>
</dbReference>
<comment type="caution">
    <text evidence="5">The sequence shown here is derived from an EMBL/GenBank/DDBJ whole genome shotgun (WGS) entry which is preliminary data.</text>
</comment>
<keyword evidence="6" id="KW-1185">Reference proteome</keyword>
<organism evidence="5 6">
    <name type="scientific">Spongiactinospora rosea</name>
    <dbReference type="NCBI Taxonomy" id="2248750"/>
    <lineage>
        <taxon>Bacteria</taxon>
        <taxon>Bacillati</taxon>
        <taxon>Actinomycetota</taxon>
        <taxon>Actinomycetes</taxon>
        <taxon>Streptosporangiales</taxon>
        <taxon>Streptosporangiaceae</taxon>
        <taxon>Spongiactinospora</taxon>
    </lineage>
</organism>
<dbReference type="InterPro" id="IPR002220">
    <property type="entry name" value="DapA-like"/>
</dbReference>
<evidence type="ECO:0000256" key="1">
    <source>
        <dbReference type="ARBA" id="ARBA00007592"/>
    </source>
</evidence>
<dbReference type="PIRSF" id="PIRSF001365">
    <property type="entry name" value="DHDPS"/>
    <property type="match status" value="1"/>
</dbReference>
<dbReference type="Gene3D" id="3.20.20.70">
    <property type="entry name" value="Aldolase class I"/>
    <property type="match status" value="1"/>
</dbReference>
<name>A0A366LQH5_9ACTN</name>
<evidence type="ECO:0000256" key="4">
    <source>
        <dbReference type="PIRSR" id="PIRSR001365-2"/>
    </source>
</evidence>
<dbReference type="GO" id="GO:0008840">
    <property type="term" value="F:4-hydroxy-tetrahydrodipicolinate synthase activity"/>
    <property type="evidence" value="ECO:0007669"/>
    <property type="project" value="TreeGrafter"/>
</dbReference>
<dbReference type="RefSeq" id="WP_113984467.1">
    <property type="nucleotide sequence ID" value="NZ_QMEY01000018.1"/>
</dbReference>
<dbReference type="AlphaFoldDB" id="A0A366LQH5"/>
<dbReference type="InterPro" id="IPR013785">
    <property type="entry name" value="Aldolase_TIM"/>
</dbReference>
<dbReference type="OrthoDB" id="9778880at2"/>
<comment type="similarity">
    <text evidence="1 3">Belongs to the DapA family.</text>
</comment>
<evidence type="ECO:0000256" key="3">
    <source>
        <dbReference type="PIRNR" id="PIRNR001365"/>
    </source>
</evidence>
<dbReference type="SUPFAM" id="SSF51569">
    <property type="entry name" value="Aldolase"/>
    <property type="match status" value="1"/>
</dbReference>
<accession>A0A366LQH5</accession>
<proteinExistence type="inferred from homology"/>
<reference evidence="5 6" key="1">
    <citation type="submission" date="2018-06" db="EMBL/GenBank/DDBJ databases">
        <title>Sphaerisporangium craniellae sp. nov., isolated from a marine sponge in the South China Sea.</title>
        <authorList>
            <person name="Li L."/>
        </authorList>
    </citation>
    <scope>NUCLEOTIDE SEQUENCE [LARGE SCALE GENOMIC DNA]</scope>
    <source>
        <strain evidence="5 6">LHW63015</strain>
    </source>
</reference>
<dbReference type="SMART" id="SM01130">
    <property type="entry name" value="DHDPS"/>
    <property type="match status" value="1"/>
</dbReference>
<gene>
    <name evidence="5" type="ORF">DP939_31485</name>
</gene>
<dbReference type="EMBL" id="QMEY01000018">
    <property type="protein sequence ID" value="RBQ16146.1"/>
    <property type="molecule type" value="Genomic_DNA"/>
</dbReference>
<keyword evidence="2 3" id="KW-0456">Lyase</keyword>
<protein>
    <submittedName>
        <fullName evidence="5">Dihydrodipicolinate synthase family protein</fullName>
    </submittedName>
</protein>
<dbReference type="PANTHER" id="PTHR12128:SF66">
    <property type="entry name" value="4-HYDROXY-2-OXOGLUTARATE ALDOLASE, MITOCHONDRIAL"/>
    <property type="match status" value="1"/>
</dbReference>
<evidence type="ECO:0000256" key="2">
    <source>
        <dbReference type="ARBA" id="ARBA00023239"/>
    </source>
</evidence>
<dbReference type="Proteomes" id="UP000253303">
    <property type="component" value="Unassembled WGS sequence"/>
</dbReference>
<feature type="binding site" evidence="4">
    <location>
        <position position="205"/>
    </location>
    <ligand>
        <name>pyruvate</name>
        <dbReference type="ChEBI" id="CHEBI:15361"/>
    </ligand>
</feature>
<evidence type="ECO:0000313" key="6">
    <source>
        <dbReference type="Proteomes" id="UP000253303"/>
    </source>
</evidence>
<dbReference type="GO" id="GO:0005829">
    <property type="term" value="C:cytosol"/>
    <property type="evidence" value="ECO:0007669"/>
    <property type="project" value="TreeGrafter"/>
</dbReference>
<dbReference type="PRINTS" id="PR00146">
    <property type="entry name" value="DHPICSNTHASE"/>
</dbReference>
<dbReference type="CDD" id="cd00408">
    <property type="entry name" value="DHDPS-like"/>
    <property type="match status" value="1"/>
</dbReference>
<evidence type="ECO:0000313" key="5">
    <source>
        <dbReference type="EMBL" id="RBQ16146.1"/>
    </source>
</evidence>